<organism evidence="2 3">
    <name type="scientific">Paenibacillus harenae</name>
    <dbReference type="NCBI Taxonomy" id="306543"/>
    <lineage>
        <taxon>Bacteria</taxon>
        <taxon>Bacillati</taxon>
        <taxon>Bacillota</taxon>
        <taxon>Bacilli</taxon>
        <taxon>Bacillales</taxon>
        <taxon>Paenibacillaceae</taxon>
        <taxon>Paenibacillus</taxon>
    </lineage>
</organism>
<protein>
    <submittedName>
        <fullName evidence="2">Isopentenyl diphosphate isomerase/L-lactate dehydrogenase-like FMN-dependent dehydrogenase</fullName>
    </submittedName>
</protein>
<evidence type="ECO:0000313" key="3">
    <source>
        <dbReference type="Proteomes" id="UP001229346"/>
    </source>
</evidence>
<dbReference type="SUPFAM" id="SSF51395">
    <property type="entry name" value="FMN-linked oxidoreductases"/>
    <property type="match status" value="1"/>
</dbReference>
<reference evidence="2 3" key="1">
    <citation type="submission" date="2023-07" db="EMBL/GenBank/DDBJ databases">
        <title>Sorghum-associated microbial communities from plants grown in Nebraska, USA.</title>
        <authorList>
            <person name="Schachtman D."/>
        </authorList>
    </citation>
    <scope>NUCLEOTIDE SEQUENCE [LARGE SCALE GENOMIC DNA]</scope>
    <source>
        <strain evidence="2 3">CC482</strain>
    </source>
</reference>
<sequence length="61" mass="6285">MTVSIPIMIAAMSFGGALSKKTKIALASSATGVGTATKRVYLKRNGKQHSYSSVNIIEAAG</sequence>
<comment type="caution">
    <text evidence="2">The sequence shown here is derived from an EMBL/GenBank/DDBJ whole genome shotgun (WGS) entry which is preliminary data.</text>
</comment>
<accession>A0ABT9UE51</accession>
<feature type="domain" description="Glutamate synthase" evidence="1">
    <location>
        <begin position="3"/>
        <end position="36"/>
    </location>
</feature>
<gene>
    <name evidence="2" type="ORF">J2T15_005980</name>
</gene>
<dbReference type="Proteomes" id="UP001229346">
    <property type="component" value="Unassembled WGS sequence"/>
</dbReference>
<dbReference type="InterPro" id="IPR002932">
    <property type="entry name" value="Glu_synthdom"/>
</dbReference>
<proteinExistence type="predicted"/>
<evidence type="ECO:0000259" key="1">
    <source>
        <dbReference type="Pfam" id="PF01645"/>
    </source>
</evidence>
<name>A0ABT9UE51_PAEHA</name>
<dbReference type="EMBL" id="JAUSSU010000020">
    <property type="protein sequence ID" value="MDQ0116499.1"/>
    <property type="molecule type" value="Genomic_DNA"/>
</dbReference>
<dbReference type="Pfam" id="PF01645">
    <property type="entry name" value="Glu_synthase"/>
    <property type="match status" value="1"/>
</dbReference>
<keyword evidence="3" id="KW-1185">Reference proteome</keyword>
<evidence type="ECO:0000313" key="2">
    <source>
        <dbReference type="EMBL" id="MDQ0116499.1"/>
    </source>
</evidence>